<evidence type="ECO:0008006" key="3">
    <source>
        <dbReference type="Google" id="ProtNLM"/>
    </source>
</evidence>
<keyword evidence="2" id="KW-1185">Reference proteome</keyword>
<accession>A0A6A4HEW5</accession>
<evidence type="ECO:0000313" key="2">
    <source>
        <dbReference type="Proteomes" id="UP000799118"/>
    </source>
</evidence>
<dbReference type="AlphaFoldDB" id="A0A6A4HEW5"/>
<dbReference type="InterPro" id="IPR032675">
    <property type="entry name" value="LRR_dom_sf"/>
</dbReference>
<dbReference type="Proteomes" id="UP000799118">
    <property type="component" value="Unassembled WGS sequence"/>
</dbReference>
<dbReference type="EMBL" id="ML769515">
    <property type="protein sequence ID" value="KAE9396360.1"/>
    <property type="molecule type" value="Genomic_DNA"/>
</dbReference>
<proteinExistence type="predicted"/>
<sequence length="527" mass="59125">MAAEMNPKDSQATLEWSSPERRFGDKELPLIANEIYIDIITYFDPPKDQSHSKFRAIAKERKKVLGNLALVCRFFHFVSLPLMFEVLASQRRIDQSSGTLKEDYIPLLRSVSSGTDPLASTICSQIRKVYIDVVENPASPARPYVKTCAAALSKMPNVTTLMLSRLLLTGQLLESTSQLSNLTSLNLYHCDISPGILAADVLALASSVKLESLSLMFPYNSYDHEPQALPVGIHMTDLVRLAATPRLTALCTNSWEFICCLASAKTIPPLRKLQIDAVYDLAALYKFVCRMSTLQELEMGEVRGPNAHGALNELQGWSNVDFKALSLASLPNLRRLYCPPHVAYLLQGPHNLEFISCSGFLDDLDELRDTGDFLMSADTRLLMEMPSKSMQELLLPLEFVCSDSDKSKTWYGKMREWFPNLKILSIVIENQVAPDSFHELFEGVLDAWGPQETLTELHFPTLDIYWKTDSNHSWFCSLMSDLKPEKRFPNLCTVSLAAVACVGTWYRADDAISWKEGSESAKSPYTH</sequence>
<dbReference type="SUPFAM" id="SSF52047">
    <property type="entry name" value="RNI-like"/>
    <property type="match status" value="1"/>
</dbReference>
<evidence type="ECO:0000313" key="1">
    <source>
        <dbReference type="EMBL" id="KAE9396360.1"/>
    </source>
</evidence>
<gene>
    <name evidence="1" type="ORF">BT96DRAFT_115373</name>
</gene>
<reference evidence="1" key="1">
    <citation type="journal article" date="2019" name="Environ. Microbiol.">
        <title>Fungal ecological strategies reflected in gene transcription - a case study of two litter decomposers.</title>
        <authorList>
            <person name="Barbi F."/>
            <person name="Kohler A."/>
            <person name="Barry K."/>
            <person name="Baskaran P."/>
            <person name="Daum C."/>
            <person name="Fauchery L."/>
            <person name="Ihrmark K."/>
            <person name="Kuo A."/>
            <person name="LaButti K."/>
            <person name="Lipzen A."/>
            <person name="Morin E."/>
            <person name="Grigoriev I.V."/>
            <person name="Henrissat B."/>
            <person name="Lindahl B."/>
            <person name="Martin F."/>
        </authorList>
    </citation>
    <scope>NUCLEOTIDE SEQUENCE</scope>
    <source>
        <strain evidence="1">JB14</strain>
    </source>
</reference>
<protein>
    <recommendedName>
        <fullName evidence="3">F-box domain-containing protein</fullName>
    </recommendedName>
</protein>
<organism evidence="1 2">
    <name type="scientific">Gymnopus androsaceus JB14</name>
    <dbReference type="NCBI Taxonomy" id="1447944"/>
    <lineage>
        <taxon>Eukaryota</taxon>
        <taxon>Fungi</taxon>
        <taxon>Dikarya</taxon>
        <taxon>Basidiomycota</taxon>
        <taxon>Agaricomycotina</taxon>
        <taxon>Agaricomycetes</taxon>
        <taxon>Agaricomycetidae</taxon>
        <taxon>Agaricales</taxon>
        <taxon>Marasmiineae</taxon>
        <taxon>Omphalotaceae</taxon>
        <taxon>Gymnopus</taxon>
    </lineage>
</organism>
<dbReference type="OrthoDB" id="3256662at2759"/>
<name>A0A6A4HEW5_9AGAR</name>
<dbReference type="Gene3D" id="3.80.10.10">
    <property type="entry name" value="Ribonuclease Inhibitor"/>
    <property type="match status" value="1"/>
</dbReference>